<keyword evidence="2" id="KW-1185">Reference proteome</keyword>
<dbReference type="RefSeq" id="WP_151668035.1">
    <property type="nucleotide sequence ID" value="NZ_WBVO01000010.1"/>
</dbReference>
<proteinExistence type="predicted"/>
<organism evidence="1 2">
    <name type="scientific">Phaeocystidibacter luteus</name>
    <dbReference type="NCBI Taxonomy" id="911197"/>
    <lineage>
        <taxon>Bacteria</taxon>
        <taxon>Pseudomonadati</taxon>
        <taxon>Bacteroidota</taxon>
        <taxon>Flavobacteriia</taxon>
        <taxon>Flavobacteriales</taxon>
        <taxon>Phaeocystidibacteraceae</taxon>
        <taxon>Phaeocystidibacter</taxon>
    </lineage>
</organism>
<comment type="caution">
    <text evidence="1">The sequence shown here is derived from an EMBL/GenBank/DDBJ whole genome shotgun (WGS) entry which is preliminary data.</text>
</comment>
<protein>
    <submittedName>
        <fullName evidence="1">Uncharacterized protein</fullName>
    </submittedName>
</protein>
<dbReference type="Proteomes" id="UP000468650">
    <property type="component" value="Unassembled WGS sequence"/>
</dbReference>
<gene>
    <name evidence="1" type="ORF">F8C67_11675</name>
</gene>
<reference evidence="1 2" key="1">
    <citation type="submission" date="2019-09" db="EMBL/GenBank/DDBJ databases">
        <title>Genomes of family Cryomorphaceae.</title>
        <authorList>
            <person name="Bowman J.P."/>
        </authorList>
    </citation>
    <scope>NUCLEOTIDE SEQUENCE [LARGE SCALE GENOMIC DNA]</scope>
    <source>
        <strain evidence="1 2">LMG 25704</strain>
    </source>
</reference>
<evidence type="ECO:0000313" key="1">
    <source>
        <dbReference type="EMBL" id="KAB2807693.1"/>
    </source>
</evidence>
<dbReference type="AlphaFoldDB" id="A0A6N6RGJ9"/>
<accession>A0A6N6RGJ9</accession>
<sequence length="263" mass="29816">MRLPGTYGENSFVVTETPSRSTQPVPGNYIYFFNEYDQETGGYGDGPVLNITYSHRIVEHVYLRFGLRQLISWNNQATPYYPGYFYRREWISPVNGGIHVNASTRETEVYSYDLWFTSLYVGLGAELPLGSREKYALRFSSDVHVGMGVMNKEVHSWVPQEGNELLATTSLSATRYPNERAISKLSVGFDNKISLARYLKNGSSIGLGVSVYFQSFNTQKTTYSNADESFTDEYSPVRGQYGFYLGPRPLNSLGFFVNYSILL</sequence>
<name>A0A6N6RGJ9_9FLAO</name>
<evidence type="ECO:0000313" key="2">
    <source>
        <dbReference type="Proteomes" id="UP000468650"/>
    </source>
</evidence>
<dbReference type="EMBL" id="WBVO01000010">
    <property type="protein sequence ID" value="KAB2807693.1"/>
    <property type="molecule type" value="Genomic_DNA"/>
</dbReference>